<dbReference type="AlphaFoldDB" id="Q2HCL5"/>
<organism evidence="1 2">
    <name type="scientific">Chaetomium globosum (strain ATCC 6205 / CBS 148.51 / DSM 1962 / NBRC 6347 / NRRL 1970)</name>
    <name type="common">Soil fungus</name>
    <dbReference type="NCBI Taxonomy" id="306901"/>
    <lineage>
        <taxon>Eukaryota</taxon>
        <taxon>Fungi</taxon>
        <taxon>Dikarya</taxon>
        <taxon>Ascomycota</taxon>
        <taxon>Pezizomycotina</taxon>
        <taxon>Sordariomycetes</taxon>
        <taxon>Sordariomycetidae</taxon>
        <taxon>Sordariales</taxon>
        <taxon>Chaetomiaceae</taxon>
        <taxon>Chaetomium</taxon>
    </lineage>
</organism>
<dbReference type="OrthoDB" id="10425355at2759"/>
<dbReference type="InParanoid" id="Q2HCL5"/>
<gene>
    <name evidence="1" type="ORF">CHGG_02039</name>
</gene>
<dbReference type="RefSeq" id="XP_001221260.1">
    <property type="nucleotide sequence ID" value="XM_001221259.1"/>
</dbReference>
<dbReference type="HOGENOM" id="CLU_823866_0_0_1"/>
<protein>
    <submittedName>
        <fullName evidence="1">Uncharacterized protein</fullName>
    </submittedName>
</protein>
<evidence type="ECO:0000313" key="1">
    <source>
        <dbReference type="EMBL" id="EAQ93804.1"/>
    </source>
</evidence>
<dbReference type="VEuPathDB" id="FungiDB:CHGG_02039"/>
<accession>Q2HCL5</accession>
<sequence length="337" mass="37074">MAEDAACIPAVWRTMQSWVPVLPWDKPADGSFGILKSPVTWDLVTGYHMHETTRALHALPGKMRRFAGDCHDYGRMQGPDGGAPEASPSHSIIEAGFWTNKRRNEGNERNIDAPLLVQGQALELAQLMQQLGDWEEKGPGVAGGMGGSVSVVARIGADLDAWAANGPGPAEVRRHRVAATRLRQSLHKLKSRVVVDMDELGDEISAVLNMASMVRVELEHGSKSPEWMGCNTCKDHVFSVLQKAANSLREMARMLNKYSTDLGVLLYPDDINVPGPLDIRRGPVNLHGFRRTTDQASDLAQLMGAITKQVSHWGELINDVQHGFREWEVFSSNVVET</sequence>
<evidence type="ECO:0000313" key="2">
    <source>
        <dbReference type="Proteomes" id="UP000001056"/>
    </source>
</evidence>
<dbReference type="GeneID" id="4387664"/>
<keyword evidence="2" id="KW-1185">Reference proteome</keyword>
<dbReference type="Proteomes" id="UP000001056">
    <property type="component" value="Unassembled WGS sequence"/>
</dbReference>
<dbReference type="EMBL" id="CH408029">
    <property type="protein sequence ID" value="EAQ93804.1"/>
    <property type="molecule type" value="Genomic_DNA"/>
</dbReference>
<proteinExistence type="predicted"/>
<name>Q2HCL5_CHAGB</name>
<reference evidence="2" key="1">
    <citation type="journal article" date="2015" name="Genome Announc.">
        <title>Draft genome sequence of the cellulolytic fungus Chaetomium globosum.</title>
        <authorList>
            <person name="Cuomo C.A."/>
            <person name="Untereiner W.A."/>
            <person name="Ma L.-J."/>
            <person name="Grabherr M."/>
            <person name="Birren B.W."/>
        </authorList>
    </citation>
    <scope>NUCLEOTIDE SEQUENCE [LARGE SCALE GENOMIC DNA]</scope>
    <source>
        <strain evidence="2">ATCC 6205 / CBS 148.51 / DSM 1962 / NBRC 6347 / NRRL 1970</strain>
    </source>
</reference>